<accession>A0A0L8FTD4</accession>
<gene>
    <name evidence="3" type="ORF">OCBIM_22008534mg</name>
</gene>
<protein>
    <recommendedName>
        <fullName evidence="4">Biogenesis of lysosome-related organelles complex 1 subunit 2</fullName>
    </recommendedName>
</protein>
<sequence length="151" mass="17653">MAGHESMKSKKDQENRMKNEDEASRMEDSNKVEDLSESKDEPPADVVRLCQETMSKTAIYLRGELEGTAEEYKLLEQMNQVSINKYSEMKHIAMNISRAMVELDDKYRSLQPYLDQIDQIEESVSNLEQAAYRLDAYSKRLESKFKMLQKR</sequence>
<evidence type="ECO:0000313" key="3">
    <source>
        <dbReference type="EMBL" id="KOF67952.1"/>
    </source>
</evidence>
<dbReference type="AlphaFoldDB" id="A0A0L8FTD4"/>
<organism evidence="3">
    <name type="scientific">Octopus bimaculoides</name>
    <name type="common">California two-spotted octopus</name>
    <dbReference type="NCBI Taxonomy" id="37653"/>
    <lineage>
        <taxon>Eukaryota</taxon>
        <taxon>Metazoa</taxon>
        <taxon>Spiralia</taxon>
        <taxon>Lophotrochozoa</taxon>
        <taxon>Mollusca</taxon>
        <taxon>Cephalopoda</taxon>
        <taxon>Coleoidea</taxon>
        <taxon>Octopodiformes</taxon>
        <taxon>Octopoda</taxon>
        <taxon>Incirrata</taxon>
        <taxon>Octopodidae</taxon>
        <taxon>Octopus</taxon>
    </lineage>
</organism>
<dbReference type="OMA" id="PMMQQID"/>
<dbReference type="GO" id="GO:0016197">
    <property type="term" value="P:endosomal transport"/>
    <property type="evidence" value="ECO:0007669"/>
    <property type="project" value="TreeGrafter"/>
</dbReference>
<dbReference type="PANTHER" id="PTHR46479">
    <property type="entry name" value="BIOGENESIS OF LYSOSOME-RELATED ORGANELLES COMPLEX 1 SUBUNIT 2"/>
    <property type="match status" value="1"/>
</dbReference>
<dbReference type="EMBL" id="KQ426670">
    <property type="protein sequence ID" value="KOF67952.1"/>
    <property type="molecule type" value="Genomic_DNA"/>
</dbReference>
<dbReference type="InterPro" id="IPR019269">
    <property type="entry name" value="BLOC1_su2"/>
</dbReference>
<reference evidence="3" key="1">
    <citation type="submission" date="2015-07" db="EMBL/GenBank/DDBJ databases">
        <title>MeaNS - Measles Nucleotide Surveillance Program.</title>
        <authorList>
            <person name="Tran T."/>
            <person name="Druce J."/>
        </authorList>
    </citation>
    <scope>NUCLEOTIDE SEQUENCE</scope>
    <source>
        <strain evidence="3">UCB-OBI-ISO-001</strain>
        <tissue evidence="3">Gonad</tissue>
    </source>
</reference>
<feature type="compositionally biased region" description="Basic and acidic residues" evidence="2">
    <location>
        <begin position="1"/>
        <end position="42"/>
    </location>
</feature>
<feature type="region of interest" description="Disordered" evidence="2">
    <location>
        <begin position="1"/>
        <end position="45"/>
    </location>
</feature>
<evidence type="ECO:0000256" key="1">
    <source>
        <dbReference type="ARBA" id="ARBA00008468"/>
    </source>
</evidence>
<evidence type="ECO:0008006" key="4">
    <source>
        <dbReference type="Google" id="ProtNLM"/>
    </source>
</evidence>
<dbReference type="PANTHER" id="PTHR46479:SF1">
    <property type="entry name" value="BIOGENESIS OF LYSOSOME-RELATED ORGANELLES COMPLEX 1 SUBUNIT 2"/>
    <property type="match status" value="1"/>
</dbReference>
<dbReference type="GO" id="GO:0031083">
    <property type="term" value="C:BLOC-1 complex"/>
    <property type="evidence" value="ECO:0007669"/>
    <property type="project" value="TreeGrafter"/>
</dbReference>
<dbReference type="Pfam" id="PF10046">
    <property type="entry name" value="BLOC1_2"/>
    <property type="match status" value="1"/>
</dbReference>
<dbReference type="STRING" id="37653.A0A0L8FTD4"/>
<dbReference type="GO" id="GO:0032418">
    <property type="term" value="P:lysosome localization"/>
    <property type="evidence" value="ECO:0007669"/>
    <property type="project" value="TreeGrafter"/>
</dbReference>
<dbReference type="GO" id="GO:0000930">
    <property type="term" value="C:gamma-tubulin complex"/>
    <property type="evidence" value="ECO:0007669"/>
    <property type="project" value="TreeGrafter"/>
</dbReference>
<dbReference type="GO" id="GO:0043015">
    <property type="term" value="F:gamma-tubulin binding"/>
    <property type="evidence" value="ECO:0007669"/>
    <property type="project" value="TreeGrafter"/>
</dbReference>
<dbReference type="GO" id="GO:0099078">
    <property type="term" value="C:BORC complex"/>
    <property type="evidence" value="ECO:0007669"/>
    <property type="project" value="TreeGrafter"/>
</dbReference>
<name>A0A0L8FTD4_OCTBM</name>
<proteinExistence type="inferred from homology"/>
<dbReference type="OrthoDB" id="244061at2759"/>
<comment type="similarity">
    <text evidence="1">Belongs to the BLOC1S2 family.</text>
</comment>
<evidence type="ECO:0000256" key="2">
    <source>
        <dbReference type="SAM" id="MobiDB-lite"/>
    </source>
</evidence>